<protein>
    <submittedName>
        <fullName evidence="2">Gsp_21 putative toxin</fullName>
    </submittedName>
</protein>
<name>A0A098LW89_GEMSP</name>
<accession>A0A098LW89</accession>
<organism evidence="2">
    <name type="scientific">Gemmula speciosa</name>
    <name type="common">Splendid gem-turris</name>
    <name type="synonym">Pleurotoma speciosa</name>
    <dbReference type="NCBI Taxonomy" id="439592"/>
    <lineage>
        <taxon>Eukaryota</taxon>
        <taxon>Metazoa</taxon>
        <taxon>Spiralia</taxon>
        <taxon>Lophotrochozoa</taxon>
        <taxon>Mollusca</taxon>
        <taxon>Gastropoda</taxon>
        <taxon>Caenogastropoda</taxon>
        <taxon>Neogastropoda</taxon>
        <taxon>Conoidea</taxon>
        <taxon>Turridae</taxon>
        <taxon>Gemmula</taxon>
    </lineage>
</organism>
<reference evidence="2" key="2">
    <citation type="submission" date="2014-09" db="EMBL/GenBank/DDBJ databases">
        <authorList>
            <person name="Gonzales D.T.T."/>
            <person name="Saloma C.P."/>
        </authorList>
    </citation>
    <scope>NUCLEOTIDE SEQUENCE</scope>
    <source>
        <tissue evidence="2">Venom duct</tissue>
    </source>
</reference>
<evidence type="ECO:0000256" key="1">
    <source>
        <dbReference type="SAM" id="SignalP"/>
    </source>
</evidence>
<feature type="chain" id="PRO_5001944842" evidence="1">
    <location>
        <begin position="24"/>
        <end position="93"/>
    </location>
</feature>
<keyword evidence="1" id="KW-0732">Signal</keyword>
<reference evidence="2" key="1">
    <citation type="journal article" date="2014" name="Toxicon">
        <title>A bioinformatics survey for conotoxin-like sequences in three turrid snail venom duct transcriptomes.</title>
        <authorList>
            <person name="Gonzales D.T."/>
            <person name="Saloma C.P."/>
        </authorList>
    </citation>
    <scope>NUCLEOTIDE SEQUENCE</scope>
    <source>
        <tissue evidence="2">Venom duct</tissue>
    </source>
</reference>
<feature type="signal peptide" evidence="1">
    <location>
        <begin position="1"/>
        <end position="23"/>
    </location>
</feature>
<dbReference type="AlphaFoldDB" id="A0A098LW89"/>
<sequence>MQGVMMIVLTAVLLTLVPQRAVADKPINIQDPKVRKLIQDILNMMNECAEMTHLKSKWTSTTPESITTWKIYESLKDDTYACLGYYTQPNIGG</sequence>
<proteinExistence type="predicted"/>
<evidence type="ECO:0000313" key="2">
    <source>
        <dbReference type="EMBL" id="JAC94773.1"/>
    </source>
</evidence>
<dbReference type="EMBL" id="GBRA01000021">
    <property type="protein sequence ID" value="JAC94773.1"/>
    <property type="molecule type" value="Transcribed_RNA"/>
</dbReference>